<evidence type="ECO:0000256" key="2">
    <source>
        <dbReference type="PIRSR" id="PIRSR006386-1"/>
    </source>
</evidence>
<dbReference type="GO" id="GO:0004602">
    <property type="term" value="F:glutathione peroxidase activity"/>
    <property type="evidence" value="ECO:0007669"/>
    <property type="project" value="TreeGrafter"/>
</dbReference>
<dbReference type="InterPro" id="IPR051924">
    <property type="entry name" value="GST_Kappa/NadH"/>
</dbReference>
<evidence type="ECO:0000313" key="5">
    <source>
        <dbReference type="Proteomes" id="UP000006322"/>
    </source>
</evidence>
<feature type="domain" description="DSBA-like thioredoxin" evidence="3">
    <location>
        <begin position="5"/>
        <end position="194"/>
    </location>
</feature>
<dbReference type="Gene3D" id="3.40.30.10">
    <property type="entry name" value="Glutaredoxin"/>
    <property type="match status" value="1"/>
</dbReference>
<keyword evidence="5" id="KW-1185">Reference proteome</keyword>
<comment type="similarity">
    <text evidence="1">Belongs to the GST superfamily. NadH family.</text>
</comment>
<dbReference type="Proteomes" id="UP000006322">
    <property type="component" value="Unassembled WGS sequence"/>
</dbReference>
<evidence type="ECO:0000256" key="1">
    <source>
        <dbReference type="PIRNR" id="PIRNR006386"/>
    </source>
</evidence>
<evidence type="ECO:0000313" key="4">
    <source>
        <dbReference type="EMBL" id="GAC31621.1"/>
    </source>
</evidence>
<dbReference type="InterPro" id="IPR001853">
    <property type="entry name" value="DSBA-like_thioredoxin_dom"/>
</dbReference>
<sequence length="196" mass="22054">MSKKIEFFFDVGSPTAFLADGQLRKLAEKYAAELVYEPMLLGAVHQASKNMSPALIPAKGKYMAEHDLPRFIQRYGCEFNMNPHFPINTLTLMRGCYAAKVMDIFEPYLTVIFNGMWVKGLNLADETVLLAELTGAGIDGHKLLSLTSQETIKDLLKENTGRAIEKGVFGAPTMFIGKQMYFGQDRLDFIEQELMR</sequence>
<comment type="catalytic activity">
    <reaction evidence="1">
        <text>2-hydroxychromene-2-carboxylate = (3E)-4-(2-hydroxyphenyl)-2-oxobut-3-enoate</text>
        <dbReference type="Rhea" id="RHEA:27401"/>
        <dbReference type="ChEBI" id="CHEBI:59350"/>
        <dbReference type="ChEBI" id="CHEBI:59353"/>
        <dbReference type="EC" id="5.99.1.4"/>
    </reaction>
</comment>
<gene>
    <name evidence="4" type="ORF">GPLA_0705</name>
</gene>
<comment type="caution">
    <text evidence="4">The sequence shown here is derived from an EMBL/GenBank/DDBJ whole genome shotgun (WGS) entry which is preliminary data.</text>
</comment>
<dbReference type="EC" id="5.99.1.4" evidence="1"/>
<dbReference type="InterPro" id="IPR036249">
    <property type="entry name" value="Thioredoxin-like_sf"/>
</dbReference>
<protein>
    <recommendedName>
        <fullName evidence="1">2-hydroxychromene-2-carboxylate isomerase</fullName>
        <ecNumber evidence="1">5.99.1.4</ecNumber>
    </recommendedName>
</protein>
<dbReference type="SUPFAM" id="SSF52833">
    <property type="entry name" value="Thioredoxin-like"/>
    <property type="match status" value="1"/>
</dbReference>
<dbReference type="GO" id="GO:1901170">
    <property type="term" value="P:naphthalene catabolic process"/>
    <property type="evidence" value="ECO:0007669"/>
    <property type="project" value="InterPro"/>
</dbReference>
<dbReference type="OrthoDB" id="5244108at2"/>
<dbReference type="RefSeq" id="WP_007103425.1">
    <property type="nucleotide sequence ID" value="NZ_BAER01000017.1"/>
</dbReference>
<feature type="active site" description="Nucleophile" evidence="2">
    <location>
        <position position="13"/>
    </location>
</feature>
<accession>K6Z5Y2</accession>
<dbReference type="EMBL" id="BAER01000017">
    <property type="protein sequence ID" value="GAC31621.1"/>
    <property type="molecule type" value="Genomic_DNA"/>
</dbReference>
<dbReference type="GO" id="GO:0004364">
    <property type="term" value="F:glutathione transferase activity"/>
    <property type="evidence" value="ECO:0007669"/>
    <property type="project" value="TreeGrafter"/>
</dbReference>
<name>K6Z5Y2_9ALTE</name>
<keyword evidence="1 4" id="KW-0413">Isomerase</keyword>
<organism evidence="4 5">
    <name type="scientific">Paraglaciecola polaris LMG 21857</name>
    <dbReference type="NCBI Taxonomy" id="1129793"/>
    <lineage>
        <taxon>Bacteria</taxon>
        <taxon>Pseudomonadati</taxon>
        <taxon>Pseudomonadota</taxon>
        <taxon>Gammaproteobacteria</taxon>
        <taxon>Alteromonadales</taxon>
        <taxon>Alteromonadaceae</taxon>
        <taxon>Paraglaciecola</taxon>
    </lineage>
</organism>
<dbReference type="STRING" id="1129793.GPLA_0705"/>
<dbReference type="GO" id="GO:0018845">
    <property type="term" value="F:2-hydroxychromene-2-carboxylate isomerase activity"/>
    <property type="evidence" value="ECO:0007669"/>
    <property type="project" value="UniProtKB-UniRule"/>
</dbReference>
<dbReference type="InterPro" id="IPR044087">
    <property type="entry name" value="NahD-like"/>
</dbReference>
<reference evidence="5" key="1">
    <citation type="journal article" date="2014" name="Environ. Microbiol.">
        <title>Comparative genomics of the marine bacterial genus Glaciecola reveals the high degree of genomic diversity and genomic characteristic for cold adaptation.</title>
        <authorList>
            <person name="Qin Q.L."/>
            <person name="Xie B.B."/>
            <person name="Yu Y."/>
            <person name="Shu Y.L."/>
            <person name="Rong J.C."/>
            <person name="Zhang Y.J."/>
            <person name="Zhao D.L."/>
            <person name="Chen X.L."/>
            <person name="Zhang X.Y."/>
            <person name="Chen B."/>
            <person name="Zhou B.C."/>
            <person name="Zhang Y.Z."/>
        </authorList>
    </citation>
    <scope>NUCLEOTIDE SEQUENCE [LARGE SCALE GENOMIC DNA]</scope>
    <source>
        <strain evidence="5">LMG 21857</strain>
    </source>
</reference>
<dbReference type="GO" id="GO:0006749">
    <property type="term" value="P:glutathione metabolic process"/>
    <property type="evidence" value="ECO:0007669"/>
    <property type="project" value="TreeGrafter"/>
</dbReference>
<evidence type="ECO:0000259" key="3">
    <source>
        <dbReference type="Pfam" id="PF01323"/>
    </source>
</evidence>
<dbReference type="AlphaFoldDB" id="K6Z5Y2"/>
<proteinExistence type="inferred from homology"/>
<dbReference type="Pfam" id="PF01323">
    <property type="entry name" value="DSBA"/>
    <property type="match status" value="1"/>
</dbReference>
<dbReference type="CDD" id="cd03022">
    <property type="entry name" value="DsbA_HCCA_Iso"/>
    <property type="match status" value="1"/>
</dbReference>
<dbReference type="PANTHER" id="PTHR42943">
    <property type="entry name" value="GLUTATHIONE S-TRANSFERASE KAPPA"/>
    <property type="match status" value="1"/>
</dbReference>
<dbReference type="PANTHER" id="PTHR42943:SF2">
    <property type="entry name" value="GLUTATHIONE S-TRANSFERASE KAPPA 1"/>
    <property type="match status" value="1"/>
</dbReference>
<dbReference type="InterPro" id="IPR014440">
    <property type="entry name" value="HCCAis_GSTk"/>
</dbReference>
<dbReference type="PIRSF" id="PIRSF006386">
    <property type="entry name" value="HCCAis_GSTk"/>
    <property type="match status" value="1"/>
</dbReference>